<dbReference type="GO" id="GO:0004601">
    <property type="term" value="F:peroxidase activity"/>
    <property type="evidence" value="ECO:0007669"/>
    <property type="project" value="InterPro"/>
</dbReference>
<dbReference type="InterPro" id="IPR036938">
    <property type="entry name" value="PAP2/HPO_sf"/>
</dbReference>
<feature type="region of interest" description="Disordered" evidence="1">
    <location>
        <begin position="113"/>
        <end position="143"/>
    </location>
</feature>
<dbReference type="SUPFAM" id="SSF48317">
    <property type="entry name" value="Acid phosphatase/Vanadium-dependent haloperoxidase"/>
    <property type="match status" value="1"/>
</dbReference>
<dbReference type="Proteomes" id="UP000238348">
    <property type="component" value="Chromosome"/>
</dbReference>
<dbReference type="EMBL" id="CP012673">
    <property type="protein sequence ID" value="AUX41686.1"/>
    <property type="molecule type" value="Genomic_DNA"/>
</dbReference>
<proteinExistence type="predicted"/>
<protein>
    <recommendedName>
        <fullName evidence="4">Twin-arginine translocation pathway signal protein</fullName>
    </recommendedName>
</protein>
<reference evidence="2 3" key="1">
    <citation type="submission" date="2015-09" db="EMBL/GenBank/DDBJ databases">
        <title>Sorangium comparison.</title>
        <authorList>
            <person name="Zaburannyi N."/>
            <person name="Bunk B."/>
            <person name="Overmann J."/>
            <person name="Mueller R."/>
        </authorList>
    </citation>
    <scope>NUCLEOTIDE SEQUENCE [LARGE SCALE GENOMIC DNA]</scope>
    <source>
        <strain evidence="2 3">So ce26</strain>
    </source>
</reference>
<feature type="compositionally biased region" description="Basic and acidic residues" evidence="1">
    <location>
        <begin position="1"/>
        <end position="18"/>
    </location>
</feature>
<dbReference type="PROSITE" id="PS51318">
    <property type="entry name" value="TAT"/>
    <property type="match status" value="1"/>
</dbReference>
<evidence type="ECO:0000313" key="2">
    <source>
        <dbReference type="EMBL" id="AUX41686.1"/>
    </source>
</evidence>
<name>A0A2L0EQW9_SORCE</name>
<dbReference type="PANTHER" id="PTHR34599">
    <property type="entry name" value="PEROXIDASE-RELATED"/>
    <property type="match status" value="1"/>
</dbReference>
<dbReference type="CDD" id="cd03398">
    <property type="entry name" value="PAP2_haloperoxidase"/>
    <property type="match status" value="1"/>
</dbReference>
<evidence type="ECO:0000313" key="3">
    <source>
        <dbReference type="Proteomes" id="UP000238348"/>
    </source>
</evidence>
<sequence>MTIDSHHPDRPSAAKAADDPNPQGPEAASSTPRASGEKTAGRRAFIGVAGTLAAGSVLAGSAGVARAERGRDVEALLGDLDSLRRDPHVSPLDHELRLRALRARTEAALDNFREPVAPHPNNGDEARYPNKIGTDTRGLPHDERGEVDLDAYEIASRAYASREWDDFEAIPLGGTRKLVNPVGTLAVSLIGTTPVQIVVPPAPAVASAEKAAEAVEVYWQALLRDVPFGRYEDSGDVQDALEEIDGLSGHTGPRAGGRVTLQTLFRGSVTYADPRDRSGRTAKHVIPPGVLDGPYISQFLVRDIPYGPQVIGARIRTALPGNDFLTEYEEWLAAQDGLPPGRSIAYDPVRRYIATGRDLAEFVHSGGPLFWGAALLLGAGRSPDPAVPGGVAAPLSPTNPYLRSRTQASAAASFALGYLQSLLPLGTSRAIRAAYWQKWFVHRSLRPEAYGGLVHHRVANDARDYPLHRDILRSRALDLVFDQFGSYLLPQAFPEGAPNHGSYPGGAAAIAGVNATLLKAFFDEDHVIADPFVADPDDPTRVIPYSGPPLTVGGELNKLATNYAFGRNWAGIHWRTDAAASLALGEEVAISLLRDERRTFREPFEGFTFTRFDGTRITI</sequence>
<evidence type="ECO:0000256" key="1">
    <source>
        <dbReference type="SAM" id="MobiDB-lite"/>
    </source>
</evidence>
<dbReference type="InterPro" id="IPR052559">
    <property type="entry name" value="V-haloperoxidase"/>
</dbReference>
<dbReference type="InterPro" id="IPR016119">
    <property type="entry name" value="Br/Cl_peroxidase_C"/>
</dbReference>
<dbReference type="AlphaFoldDB" id="A0A2L0EQW9"/>
<dbReference type="PANTHER" id="PTHR34599:SF1">
    <property type="entry name" value="PHOSPHATIDIC ACID PHOSPHATASE TYPE 2_HALOPEROXIDASE DOMAIN-CONTAINING PROTEIN"/>
    <property type="match status" value="1"/>
</dbReference>
<accession>A0A2L0EQW9</accession>
<evidence type="ECO:0008006" key="4">
    <source>
        <dbReference type="Google" id="ProtNLM"/>
    </source>
</evidence>
<organism evidence="2 3">
    <name type="scientific">Sorangium cellulosum</name>
    <name type="common">Polyangium cellulosum</name>
    <dbReference type="NCBI Taxonomy" id="56"/>
    <lineage>
        <taxon>Bacteria</taxon>
        <taxon>Pseudomonadati</taxon>
        <taxon>Myxococcota</taxon>
        <taxon>Polyangia</taxon>
        <taxon>Polyangiales</taxon>
        <taxon>Polyangiaceae</taxon>
        <taxon>Sorangium</taxon>
    </lineage>
</organism>
<dbReference type="InterPro" id="IPR006311">
    <property type="entry name" value="TAT_signal"/>
</dbReference>
<dbReference type="Gene3D" id="1.10.606.10">
    <property type="entry name" value="Vanadium-containing Chloroperoxidase, domain 2"/>
    <property type="match status" value="1"/>
</dbReference>
<gene>
    <name evidence="2" type="ORF">SOCE26_031080</name>
</gene>
<feature type="region of interest" description="Disordered" evidence="1">
    <location>
        <begin position="1"/>
        <end position="40"/>
    </location>
</feature>
<dbReference type="RefSeq" id="WP_234023695.1">
    <property type="nucleotide sequence ID" value="NZ_CP012673.1"/>
</dbReference>